<dbReference type="SUPFAM" id="SSF53955">
    <property type="entry name" value="Lysozyme-like"/>
    <property type="match status" value="1"/>
</dbReference>
<dbReference type="InterPro" id="IPR023346">
    <property type="entry name" value="Lysozyme-like_dom_sf"/>
</dbReference>
<evidence type="ECO:0000259" key="3">
    <source>
        <dbReference type="PROSITE" id="PS51782"/>
    </source>
</evidence>
<dbReference type="SUPFAM" id="SSF54106">
    <property type="entry name" value="LysM domain"/>
    <property type="match status" value="3"/>
</dbReference>
<dbReference type="Proteomes" id="UP000838100">
    <property type="component" value="Unassembled WGS sequence"/>
</dbReference>
<reference evidence="4" key="1">
    <citation type="submission" date="2021-12" db="EMBL/GenBank/DDBJ databases">
        <authorList>
            <person name="Rodrigo-Torres L."/>
            <person name="Arahal R. D."/>
            <person name="Lucena T."/>
        </authorList>
    </citation>
    <scope>NUCLEOTIDE SEQUENCE</scope>
    <source>
        <strain evidence="4">CECT 8267</strain>
    </source>
</reference>
<keyword evidence="5" id="KW-1185">Reference proteome</keyword>
<feature type="domain" description="LysM" evidence="3">
    <location>
        <begin position="465"/>
        <end position="509"/>
    </location>
</feature>
<keyword evidence="2" id="KW-0812">Transmembrane</keyword>
<evidence type="ECO:0000256" key="1">
    <source>
        <dbReference type="ARBA" id="ARBA00007734"/>
    </source>
</evidence>
<dbReference type="CDD" id="cd00118">
    <property type="entry name" value="LysM"/>
    <property type="match status" value="3"/>
</dbReference>
<comment type="similarity">
    <text evidence="1">Belongs to the transglycosylase Slt family.</text>
</comment>
<dbReference type="Pfam" id="PF01464">
    <property type="entry name" value="SLT"/>
    <property type="match status" value="1"/>
</dbReference>
<organism evidence="4 5">
    <name type="scientific">Sinobacterium norvegicum</name>
    <dbReference type="NCBI Taxonomy" id="1641715"/>
    <lineage>
        <taxon>Bacteria</taxon>
        <taxon>Pseudomonadati</taxon>
        <taxon>Pseudomonadota</taxon>
        <taxon>Gammaproteobacteria</taxon>
        <taxon>Cellvibrionales</taxon>
        <taxon>Spongiibacteraceae</taxon>
        <taxon>Sinobacterium</taxon>
    </lineage>
</organism>
<evidence type="ECO:0000256" key="2">
    <source>
        <dbReference type="SAM" id="Phobius"/>
    </source>
</evidence>
<dbReference type="InterPro" id="IPR036779">
    <property type="entry name" value="LysM_dom_sf"/>
</dbReference>
<dbReference type="InterPro" id="IPR018392">
    <property type="entry name" value="LysM"/>
</dbReference>
<comment type="caution">
    <text evidence="4">The sequence shown here is derived from an EMBL/GenBank/DDBJ whole genome shotgun (WGS) entry which is preliminary data.</text>
</comment>
<dbReference type="InterPro" id="IPR000189">
    <property type="entry name" value="Transglyc_AS"/>
</dbReference>
<evidence type="ECO:0000313" key="4">
    <source>
        <dbReference type="EMBL" id="CAH0990277.1"/>
    </source>
</evidence>
<dbReference type="PANTHER" id="PTHR33734:SF22">
    <property type="entry name" value="MEMBRANE-BOUND LYTIC MUREIN TRANSGLYCOSYLASE D"/>
    <property type="match status" value="1"/>
</dbReference>
<dbReference type="EMBL" id="CAKLPX010000001">
    <property type="protein sequence ID" value="CAH0990277.1"/>
    <property type="molecule type" value="Genomic_DNA"/>
</dbReference>
<feature type="transmembrane region" description="Helical" evidence="2">
    <location>
        <begin position="20"/>
        <end position="38"/>
    </location>
</feature>
<dbReference type="PROSITE" id="PS51782">
    <property type="entry name" value="LYSM"/>
    <property type="match status" value="3"/>
</dbReference>
<dbReference type="Pfam" id="PF01476">
    <property type="entry name" value="LysM"/>
    <property type="match status" value="3"/>
</dbReference>
<dbReference type="Gene3D" id="1.10.530.10">
    <property type="match status" value="1"/>
</dbReference>
<dbReference type="InterPro" id="IPR008258">
    <property type="entry name" value="Transglycosylase_SLT_dom_1"/>
</dbReference>
<feature type="domain" description="LysM" evidence="3">
    <location>
        <begin position="529"/>
        <end position="573"/>
    </location>
</feature>
<dbReference type="PROSITE" id="PS00922">
    <property type="entry name" value="TRANSGLYCOSYLASE"/>
    <property type="match status" value="1"/>
</dbReference>
<dbReference type="SMART" id="SM00257">
    <property type="entry name" value="LysM"/>
    <property type="match status" value="3"/>
</dbReference>
<name>A0ABM9AAN3_9GAMM</name>
<proteinExistence type="inferred from homology"/>
<gene>
    <name evidence="4" type="ORF">SIN8267_00369</name>
</gene>
<feature type="domain" description="LysM" evidence="3">
    <location>
        <begin position="388"/>
        <end position="431"/>
    </location>
</feature>
<dbReference type="CDD" id="cd16894">
    <property type="entry name" value="MltD-like"/>
    <property type="match status" value="1"/>
</dbReference>
<protein>
    <recommendedName>
        <fullName evidence="3">LysM domain-containing protein</fullName>
    </recommendedName>
</protein>
<dbReference type="Gene3D" id="3.10.350.10">
    <property type="entry name" value="LysM domain"/>
    <property type="match status" value="3"/>
</dbReference>
<evidence type="ECO:0000313" key="5">
    <source>
        <dbReference type="Proteomes" id="UP000838100"/>
    </source>
</evidence>
<keyword evidence="2" id="KW-1133">Transmembrane helix</keyword>
<accession>A0ABM9AAN3</accession>
<sequence>MLSKYLPPYDNGRTLFSNRVSIVIATPFMLIISFWSHIVLLTRHLIFLSLSAGMLAGCNSALLNKTPATEQPNSEADFVASYPDNHITVKQISRCSPGLDNIPAEQFHDIHYDDVWQRIRDDFSLSTELHRPQVQAQLNWYQKHPQYMNRVSQRATPYLFYITEEIERRGIPVELALVPIVESAYDPFAYSHGRAAGMWQFIPSTGKSFGLDQSWWYDGRRDVVASTNAALTYFTTLAKRYDGDWELALAAYNSGLGTVDRAIRKNKKLGKPTDYWSLDLPRETKAYIPKVLALAELISQPAKYNMPMPMIDNQPYFTVVNVSSQIDLAQAAEMAQIATDDLYRLNPGHNQWATDPNGSHELVIPITSKEVFSTALQQLDPNQRVTWQRYKIQSGDNLGSIAKRHKTTVAVIQNSNNIKGSTIRTGQMLMIPKSSKPVEHYSLSADQRSANKIKAKNKQGNLRKNEYTVRAGDSFWQIANKNNVTTRQLASWNSMAPGDTLSIGKKLVIWQPSPTAISQNNRTATTRKLGYKVRSGDSLARIAGHFKVAVSDIVKWNTLDSQDYLQPGQRLTLYVDVTSGRR</sequence>
<dbReference type="PANTHER" id="PTHR33734">
    <property type="entry name" value="LYSM DOMAIN-CONTAINING GPI-ANCHORED PROTEIN 2"/>
    <property type="match status" value="1"/>
</dbReference>
<keyword evidence="2" id="KW-0472">Membrane</keyword>